<evidence type="ECO:0000313" key="3">
    <source>
        <dbReference type="EMBL" id="GGH68664.1"/>
    </source>
</evidence>
<dbReference type="GO" id="GO:0042834">
    <property type="term" value="F:peptidoglycan binding"/>
    <property type="evidence" value="ECO:0007669"/>
    <property type="project" value="InterPro"/>
</dbReference>
<sequence>MEPKGPIIIKENGKRLKIYPDYSLKKESETESAATLESPKDESVPEYVRYTNNRSGKSPHRSFKIFQPIIVAILSAIIIGSVLSFVMFQVFVSVEEDLANQSKIQQLPAAADSNTANETAAEKSLFSLEAIHSFVLQAGVFSEKANADQLAGELAKSDIPSFVWERDGQFFVFVGALANKAQGEKLAEKYSEVELYVKEWSTLPGEIELTDEEISWFTAFREQFINQLQSEDQNLTFSVESLPEINESEIVQSFKETVEKNDMSMPISLLKIMYAYEQIGMK</sequence>
<accession>A0A8J3EJ27</accession>
<evidence type="ECO:0000259" key="2">
    <source>
        <dbReference type="PROSITE" id="PS51724"/>
    </source>
</evidence>
<dbReference type="Proteomes" id="UP000602050">
    <property type="component" value="Unassembled WGS sequence"/>
</dbReference>
<dbReference type="InterPro" id="IPR036680">
    <property type="entry name" value="SPOR-like_sf"/>
</dbReference>
<feature type="domain" description="SPOR" evidence="2">
    <location>
        <begin position="128"/>
        <end position="204"/>
    </location>
</feature>
<dbReference type="RefSeq" id="WP_188390484.1">
    <property type="nucleotide sequence ID" value="NZ_BMEV01000002.1"/>
</dbReference>
<dbReference type="EMBL" id="BMEV01000002">
    <property type="protein sequence ID" value="GGH68664.1"/>
    <property type="molecule type" value="Genomic_DNA"/>
</dbReference>
<dbReference type="PROSITE" id="PS51724">
    <property type="entry name" value="SPOR"/>
    <property type="match status" value="1"/>
</dbReference>
<keyword evidence="4" id="KW-1185">Reference proteome</keyword>
<reference evidence="3" key="2">
    <citation type="submission" date="2020-09" db="EMBL/GenBank/DDBJ databases">
        <authorList>
            <person name="Sun Q."/>
            <person name="Zhou Y."/>
        </authorList>
    </citation>
    <scope>NUCLEOTIDE SEQUENCE</scope>
    <source>
        <strain evidence="3">CGMCC 1.12360</strain>
    </source>
</reference>
<keyword evidence="1" id="KW-0812">Transmembrane</keyword>
<feature type="transmembrane region" description="Helical" evidence="1">
    <location>
        <begin position="69"/>
        <end position="92"/>
    </location>
</feature>
<name>A0A8J3EJ27_9BACI</name>
<comment type="caution">
    <text evidence="3">The sequence shown here is derived from an EMBL/GenBank/DDBJ whole genome shotgun (WGS) entry which is preliminary data.</text>
</comment>
<evidence type="ECO:0000313" key="4">
    <source>
        <dbReference type="Proteomes" id="UP000602050"/>
    </source>
</evidence>
<keyword evidence="1" id="KW-1133">Transmembrane helix</keyword>
<gene>
    <name evidence="3" type="ORF">GCM10010978_01860</name>
</gene>
<dbReference type="AlphaFoldDB" id="A0A8J3EJ27"/>
<dbReference type="Pfam" id="PF05036">
    <property type="entry name" value="SPOR"/>
    <property type="match status" value="1"/>
</dbReference>
<protein>
    <recommendedName>
        <fullName evidence="2">SPOR domain-containing protein</fullName>
    </recommendedName>
</protein>
<keyword evidence="1" id="KW-0472">Membrane</keyword>
<evidence type="ECO:0000256" key="1">
    <source>
        <dbReference type="SAM" id="Phobius"/>
    </source>
</evidence>
<dbReference type="Gene3D" id="3.30.70.1070">
    <property type="entry name" value="Sporulation related repeat"/>
    <property type="match status" value="1"/>
</dbReference>
<organism evidence="3 4">
    <name type="scientific">Compostibacillus humi</name>
    <dbReference type="NCBI Taxonomy" id="1245525"/>
    <lineage>
        <taxon>Bacteria</taxon>
        <taxon>Bacillati</taxon>
        <taxon>Bacillota</taxon>
        <taxon>Bacilli</taxon>
        <taxon>Bacillales</taxon>
        <taxon>Bacillaceae</taxon>
        <taxon>Compostibacillus</taxon>
    </lineage>
</organism>
<dbReference type="InterPro" id="IPR007730">
    <property type="entry name" value="SPOR-like_dom"/>
</dbReference>
<proteinExistence type="predicted"/>
<dbReference type="SUPFAM" id="SSF110997">
    <property type="entry name" value="Sporulation related repeat"/>
    <property type="match status" value="1"/>
</dbReference>
<reference evidence="3" key="1">
    <citation type="journal article" date="2014" name="Int. J. Syst. Evol. Microbiol.">
        <title>Complete genome sequence of Corynebacterium casei LMG S-19264T (=DSM 44701T), isolated from a smear-ripened cheese.</title>
        <authorList>
            <consortium name="US DOE Joint Genome Institute (JGI-PGF)"/>
            <person name="Walter F."/>
            <person name="Albersmeier A."/>
            <person name="Kalinowski J."/>
            <person name="Ruckert C."/>
        </authorList>
    </citation>
    <scope>NUCLEOTIDE SEQUENCE</scope>
    <source>
        <strain evidence="3">CGMCC 1.12360</strain>
    </source>
</reference>